<evidence type="ECO:0000259" key="2">
    <source>
        <dbReference type="Pfam" id="PF00171"/>
    </source>
</evidence>
<reference evidence="3 4" key="1">
    <citation type="journal article" date="2019" name="Int. J. Syst. Evol. Microbiol.">
        <title>The Global Catalogue of Microorganisms (GCM) 10K type strain sequencing project: providing services to taxonomists for standard genome sequencing and annotation.</title>
        <authorList>
            <consortium name="The Broad Institute Genomics Platform"/>
            <consortium name="The Broad Institute Genome Sequencing Center for Infectious Disease"/>
            <person name="Wu L."/>
            <person name="Ma J."/>
        </authorList>
    </citation>
    <scope>NUCLEOTIDE SEQUENCE [LARGE SCALE GENOMIC DNA]</scope>
    <source>
        <strain evidence="3 4">JCM 6833</strain>
    </source>
</reference>
<dbReference type="Proteomes" id="UP001501509">
    <property type="component" value="Unassembled WGS sequence"/>
</dbReference>
<dbReference type="InterPro" id="IPR016162">
    <property type="entry name" value="Ald_DH_N"/>
</dbReference>
<keyword evidence="4" id="KW-1185">Reference proteome</keyword>
<dbReference type="InterPro" id="IPR015590">
    <property type="entry name" value="Aldehyde_DH_dom"/>
</dbReference>
<evidence type="ECO:0000256" key="1">
    <source>
        <dbReference type="ARBA" id="ARBA00023002"/>
    </source>
</evidence>
<comment type="caution">
    <text evidence="3">The sequence shown here is derived from an EMBL/GenBank/DDBJ whole genome shotgun (WGS) entry which is preliminary data.</text>
</comment>
<dbReference type="InterPro" id="IPR016161">
    <property type="entry name" value="Ald_DH/histidinol_DH"/>
</dbReference>
<feature type="domain" description="Aldehyde dehydrogenase" evidence="2">
    <location>
        <begin position="56"/>
        <end position="485"/>
    </location>
</feature>
<keyword evidence="1" id="KW-0560">Oxidoreductase</keyword>
<dbReference type="EMBL" id="BAAATD010000021">
    <property type="protein sequence ID" value="GAA2636681.1"/>
    <property type="molecule type" value="Genomic_DNA"/>
</dbReference>
<organism evidence="3 4">
    <name type="scientific">Actinomadura fulvescens</name>
    <dbReference type="NCBI Taxonomy" id="46160"/>
    <lineage>
        <taxon>Bacteria</taxon>
        <taxon>Bacillati</taxon>
        <taxon>Actinomycetota</taxon>
        <taxon>Actinomycetes</taxon>
        <taxon>Streptosporangiales</taxon>
        <taxon>Thermomonosporaceae</taxon>
        <taxon>Actinomadura</taxon>
    </lineage>
</organism>
<dbReference type="SUPFAM" id="SSF53720">
    <property type="entry name" value="ALDH-like"/>
    <property type="match status" value="1"/>
</dbReference>
<dbReference type="RefSeq" id="WP_344548844.1">
    <property type="nucleotide sequence ID" value="NZ_BAAATD010000021.1"/>
</dbReference>
<dbReference type="Gene3D" id="3.40.605.10">
    <property type="entry name" value="Aldehyde Dehydrogenase, Chain A, domain 1"/>
    <property type="match status" value="1"/>
</dbReference>
<evidence type="ECO:0000313" key="4">
    <source>
        <dbReference type="Proteomes" id="UP001501509"/>
    </source>
</evidence>
<accession>A0ABN3QWI2</accession>
<dbReference type="Gene3D" id="3.40.309.10">
    <property type="entry name" value="Aldehyde Dehydrogenase, Chain A, domain 2"/>
    <property type="match status" value="1"/>
</dbReference>
<proteinExistence type="predicted"/>
<name>A0ABN3QWI2_9ACTN</name>
<sequence>MRHSYPVLIGGAEEQGAGWVHWVRVGDALEAPYDMAVLKAALDTGEAGPGAAAHPAVVGRVALGTADQRHRAIAAARAAQPGWAATPATERLGFVTAVHRALQARQAELLELLVAEGHPVRVARFEIATMLAAVHPRTTADAAAQLCRRTTVNGRRVELVRKPDGVVGLVPARNAAAATLVFSAVMTLAAGNAVVVDLPPSGPLSAAFICHELLAPLLGGHGGVLSAVCSPVRETMPEWLASPYIDDIYYFGPTSRGLDLAADCIRRGKKPILELSANDTIVIWRDAPLEPAVQALLEAFYASGQICLTPNRAVLHPQIADQVIERLRHEIDRLPIGRPERDDVILSPVVRRGEFTDVVTEALKAGATLVTGGQFVDVRGEPRARGPFIRPALLRVDGLGSARSLRAARDETFFPLLTTVVAGSGRIDDVITFLNENRHGLRNSLWATDPAVIATFVTQVRNAGTLKINDSHIGPVPTLPVDGGTGQTSAALGEASLPMLRTSHLQGISTTLGVPDTTVFDHSAAVTEDPVTDNRQPIVTA</sequence>
<evidence type="ECO:0000313" key="3">
    <source>
        <dbReference type="EMBL" id="GAA2636681.1"/>
    </source>
</evidence>
<gene>
    <name evidence="3" type="ORF">GCM10010411_89920</name>
</gene>
<dbReference type="InterPro" id="IPR016163">
    <property type="entry name" value="Ald_DH_C"/>
</dbReference>
<protein>
    <submittedName>
        <fullName evidence="3">Aldehyde dehydrogenase</fullName>
    </submittedName>
</protein>
<dbReference type="PANTHER" id="PTHR11699">
    <property type="entry name" value="ALDEHYDE DEHYDROGENASE-RELATED"/>
    <property type="match status" value="1"/>
</dbReference>
<dbReference type="Pfam" id="PF00171">
    <property type="entry name" value="Aldedh"/>
    <property type="match status" value="1"/>
</dbReference>